<evidence type="ECO:0000313" key="5">
    <source>
        <dbReference type="EMBL" id="KAH7951411.1"/>
    </source>
</evidence>
<organism evidence="5 6">
    <name type="scientific">Rhipicephalus sanguineus</name>
    <name type="common">Brown dog tick</name>
    <name type="synonym">Ixodes sanguineus</name>
    <dbReference type="NCBI Taxonomy" id="34632"/>
    <lineage>
        <taxon>Eukaryota</taxon>
        <taxon>Metazoa</taxon>
        <taxon>Ecdysozoa</taxon>
        <taxon>Arthropoda</taxon>
        <taxon>Chelicerata</taxon>
        <taxon>Arachnida</taxon>
        <taxon>Acari</taxon>
        <taxon>Parasitiformes</taxon>
        <taxon>Ixodida</taxon>
        <taxon>Ixodoidea</taxon>
        <taxon>Ixodidae</taxon>
        <taxon>Rhipicephalinae</taxon>
        <taxon>Rhipicephalus</taxon>
        <taxon>Rhipicephalus</taxon>
    </lineage>
</organism>
<evidence type="ECO:0000256" key="1">
    <source>
        <dbReference type="ARBA" id="ARBA00007357"/>
    </source>
</evidence>
<gene>
    <name evidence="5" type="ORF">HPB52_008853</name>
</gene>
<dbReference type="InterPro" id="IPR024079">
    <property type="entry name" value="MetalloPept_cat_dom_sf"/>
</dbReference>
<dbReference type="VEuPathDB" id="VectorBase:RSAN_046977"/>
<dbReference type="InterPro" id="IPR042089">
    <property type="entry name" value="Peptidase_M13_dom_2"/>
</dbReference>
<reference evidence="5" key="1">
    <citation type="journal article" date="2020" name="Cell">
        <title>Large-Scale Comparative Analyses of Tick Genomes Elucidate Their Genetic Diversity and Vector Capacities.</title>
        <authorList>
            <consortium name="Tick Genome and Microbiome Consortium (TIGMIC)"/>
            <person name="Jia N."/>
            <person name="Wang J."/>
            <person name="Shi W."/>
            <person name="Du L."/>
            <person name="Sun Y."/>
            <person name="Zhan W."/>
            <person name="Jiang J.F."/>
            <person name="Wang Q."/>
            <person name="Zhang B."/>
            <person name="Ji P."/>
            <person name="Bell-Sakyi L."/>
            <person name="Cui X.M."/>
            <person name="Yuan T.T."/>
            <person name="Jiang B.G."/>
            <person name="Yang W.F."/>
            <person name="Lam T.T."/>
            <person name="Chang Q.C."/>
            <person name="Ding S.J."/>
            <person name="Wang X.J."/>
            <person name="Zhu J.G."/>
            <person name="Ruan X.D."/>
            <person name="Zhao L."/>
            <person name="Wei J.T."/>
            <person name="Ye R.Z."/>
            <person name="Que T.C."/>
            <person name="Du C.H."/>
            <person name="Zhou Y.H."/>
            <person name="Cheng J.X."/>
            <person name="Dai P.F."/>
            <person name="Guo W.B."/>
            <person name="Han X.H."/>
            <person name="Huang E.J."/>
            <person name="Li L.F."/>
            <person name="Wei W."/>
            <person name="Gao Y.C."/>
            <person name="Liu J.Z."/>
            <person name="Shao H.Z."/>
            <person name="Wang X."/>
            <person name="Wang C.C."/>
            <person name="Yang T.C."/>
            <person name="Huo Q.B."/>
            <person name="Li W."/>
            <person name="Chen H.Y."/>
            <person name="Chen S.E."/>
            <person name="Zhou L.G."/>
            <person name="Ni X.B."/>
            <person name="Tian J.H."/>
            <person name="Sheng Y."/>
            <person name="Liu T."/>
            <person name="Pan Y.S."/>
            <person name="Xia L.Y."/>
            <person name="Li J."/>
            <person name="Zhao F."/>
            <person name="Cao W.C."/>
        </authorList>
    </citation>
    <scope>NUCLEOTIDE SEQUENCE</scope>
    <source>
        <strain evidence="5">Rsan-2018</strain>
    </source>
</reference>
<dbReference type="Gene3D" id="1.10.1380.10">
    <property type="entry name" value="Neutral endopeptidase , domain2"/>
    <property type="match status" value="1"/>
</dbReference>
<dbReference type="SUPFAM" id="SSF55486">
    <property type="entry name" value="Metalloproteases ('zincins'), catalytic domain"/>
    <property type="match status" value="1"/>
</dbReference>
<comment type="similarity">
    <text evidence="1">Belongs to the peptidase M13 family.</text>
</comment>
<dbReference type="InterPro" id="IPR000718">
    <property type="entry name" value="Peptidase_M13"/>
</dbReference>
<feature type="domain" description="Peptidase M13 N-terminal" evidence="4">
    <location>
        <begin position="249"/>
        <end position="522"/>
    </location>
</feature>
<sequence length="829" mass="91257">MSIDEERSATSTAPEALADHVASRGGEASSKGHHPSHDGRKSYLQQLSRDRRASDSKSPTDISRVSAITWDLDNDSRSRRASTTRAASWYTDIRHTRAQARTEDAVPLTAAKSRSSRVGLPAGLGRRICGRRSSSESRNATGAAVRRSAMSHSSALPSAMAFPDGAAHGTVTVPPGSHFLPAAPSPTDPKPLIPMLVVGACLFSLVMAVIVVVVLLPGRPGPVPMSCSTIECLVYSEQLTSSIDPSAPPCHNFTRFVCGGWRREHQLSVREELYERVMERMTRLVRAIAVPATHQNSVQRAAAVYRSCDNVLKGERDELAAVKRALLEAGVTWPSYNTNRDAVHTLLYSSLRLGWHVILRVVPRLSEQGAATLLVDPGEAFHFVIRRPRAGNAEFEHYFKILRSMFLISGNDAMPFEEVVHFEDFFRDELTEAYYERTEYQDFPERTFLGLGDRRWIDVLNNLNVTVGKHFRMLTTGRRFVYRFFDLWDNHGETGTYGYVSWCTVQVAALYANRDLVLNYYGGSARRAQAYHGAFCVTAAYAFSRYALFQSINAEIVRGTMLAMAEGVTQAVGDSFLRRLARWRHFRRNIDVVSNWSTSLSRAFRSFETVQDQGLATTGLDMTDSFVQNWRKSTLVSSSMDDSVLVAAVNSLELFAVYDRSAQKDFQLLPAALSFPLFDTALTATIVYAGFGASVAWALGLLFLAAYSSDPRTNATVAQLKDCVAGKSSGTALDVDAVAAVALAADSVLDALEQGVQLANDLPIPRLEGFTPLQLFFVALCFVHCEGGEAHGNRADICDLSLRHVRRFAFAFDCAAESPMNPAQRCGVP</sequence>
<dbReference type="PANTHER" id="PTHR11733:SF241">
    <property type="entry name" value="GH26575P-RELATED"/>
    <property type="match status" value="1"/>
</dbReference>
<feature type="region of interest" description="Disordered" evidence="2">
    <location>
        <begin position="122"/>
        <end position="149"/>
    </location>
</feature>
<dbReference type="AlphaFoldDB" id="A0A9D4SVZ6"/>
<evidence type="ECO:0000256" key="2">
    <source>
        <dbReference type="SAM" id="MobiDB-lite"/>
    </source>
</evidence>
<reference evidence="5" key="2">
    <citation type="submission" date="2021-09" db="EMBL/GenBank/DDBJ databases">
        <authorList>
            <person name="Jia N."/>
            <person name="Wang J."/>
            <person name="Shi W."/>
            <person name="Du L."/>
            <person name="Sun Y."/>
            <person name="Zhan W."/>
            <person name="Jiang J."/>
            <person name="Wang Q."/>
            <person name="Zhang B."/>
            <person name="Ji P."/>
            <person name="Sakyi L.B."/>
            <person name="Cui X."/>
            <person name="Yuan T."/>
            <person name="Jiang B."/>
            <person name="Yang W."/>
            <person name="Lam T.T.-Y."/>
            <person name="Chang Q."/>
            <person name="Ding S."/>
            <person name="Wang X."/>
            <person name="Zhu J."/>
            <person name="Ruan X."/>
            <person name="Zhao L."/>
            <person name="Wei J."/>
            <person name="Que T."/>
            <person name="Du C."/>
            <person name="Cheng J."/>
            <person name="Dai P."/>
            <person name="Han X."/>
            <person name="Huang E."/>
            <person name="Gao Y."/>
            <person name="Liu J."/>
            <person name="Shao H."/>
            <person name="Ye R."/>
            <person name="Li L."/>
            <person name="Wei W."/>
            <person name="Wang X."/>
            <person name="Wang C."/>
            <person name="Huo Q."/>
            <person name="Li W."/>
            <person name="Guo W."/>
            <person name="Chen H."/>
            <person name="Chen S."/>
            <person name="Zhou L."/>
            <person name="Zhou L."/>
            <person name="Ni X."/>
            <person name="Tian J."/>
            <person name="Zhou Y."/>
            <person name="Sheng Y."/>
            <person name="Liu T."/>
            <person name="Pan Y."/>
            <person name="Xia L."/>
            <person name="Li J."/>
            <person name="Zhao F."/>
            <person name="Cao W."/>
        </authorList>
    </citation>
    <scope>NUCLEOTIDE SEQUENCE</scope>
    <source>
        <strain evidence="5">Rsan-2018</strain>
        <tissue evidence="5">Larvae</tissue>
    </source>
</reference>
<dbReference type="PANTHER" id="PTHR11733">
    <property type="entry name" value="ZINC METALLOPROTEASE FAMILY M13 NEPRILYSIN-RELATED"/>
    <property type="match status" value="1"/>
</dbReference>
<feature type="transmembrane region" description="Helical" evidence="3">
    <location>
        <begin position="686"/>
        <end position="707"/>
    </location>
</feature>
<name>A0A9D4SVZ6_RHISA</name>
<dbReference type="EMBL" id="JABSTV010001251">
    <property type="protein sequence ID" value="KAH7951411.1"/>
    <property type="molecule type" value="Genomic_DNA"/>
</dbReference>
<proteinExistence type="inferred from homology"/>
<dbReference type="Gene3D" id="3.40.390.10">
    <property type="entry name" value="Collagenase (Catalytic Domain)"/>
    <property type="match status" value="2"/>
</dbReference>
<keyword evidence="3" id="KW-1133">Transmembrane helix</keyword>
<dbReference type="GO" id="GO:0016485">
    <property type="term" value="P:protein processing"/>
    <property type="evidence" value="ECO:0007669"/>
    <property type="project" value="TreeGrafter"/>
</dbReference>
<accession>A0A9D4SVZ6</accession>
<keyword evidence="3" id="KW-0472">Membrane</keyword>
<evidence type="ECO:0000259" key="4">
    <source>
        <dbReference type="Pfam" id="PF05649"/>
    </source>
</evidence>
<feature type="region of interest" description="Disordered" evidence="2">
    <location>
        <begin position="1"/>
        <end position="61"/>
    </location>
</feature>
<dbReference type="Proteomes" id="UP000821837">
    <property type="component" value="Chromosome 5"/>
</dbReference>
<protein>
    <recommendedName>
        <fullName evidence="4">Peptidase M13 N-terminal domain-containing protein</fullName>
    </recommendedName>
</protein>
<feature type="transmembrane region" description="Helical" evidence="3">
    <location>
        <begin position="192"/>
        <end position="216"/>
    </location>
</feature>
<keyword evidence="6" id="KW-1185">Reference proteome</keyword>
<keyword evidence="3" id="KW-0812">Transmembrane</keyword>
<comment type="caution">
    <text evidence="5">The sequence shown here is derived from an EMBL/GenBank/DDBJ whole genome shotgun (WGS) entry which is preliminary data.</text>
</comment>
<dbReference type="GO" id="GO:0005886">
    <property type="term" value="C:plasma membrane"/>
    <property type="evidence" value="ECO:0007669"/>
    <property type="project" value="TreeGrafter"/>
</dbReference>
<evidence type="ECO:0000256" key="3">
    <source>
        <dbReference type="SAM" id="Phobius"/>
    </source>
</evidence>
<evidence type="ECO:0000313" key="6">
    <source>
        <dbReference type="Proteomes" id="UP000821837"/>
    </source>
</evidence>
<dbReference type="PROSITE" id="PS51885">
    <property type="entry name" value="NEPRILYSIN"/>
    <property type="match status" value="1"/>
</dbReference>
<dbReference type="Pfam" id="PF05649">
    <property type="entry name" value="Peptidase_M13_N"/>
    <property type="match status" value="1"/>
</dbReference>
<dbReference type="GO" id="GO:0004222">
    <property type="term" value="F:metalloendopeptidase activity"/>
    <property type="evidence" value="ECO:0007669"/>
    <property type="project" value="InterPro"/>
</dbReference>
<dbReference type="InterPro" id="IPR008753">
    <property type="entry name" value="Peptidase_M13_N"/>
</dbReference>